<dbReference type="Pfam" id="PF03099">
    <property type="entry name" value="BPL_LplA_LipB"/>
    <property type="match status" value="1"/>
</dbReference>
<dbReference type="EMBL" id="CP065938">
    <property type="protein sequence ID" value="UWX06518.1"/>
    <property type="molecule type" value="Genomic_DNA"/>
</dbReference>
<dbReference type="PANTHER" id="PTHR12835:SF5">
    <property type="entry name" value="BIOTIN--PROTEIN LIGASE"/>
    <property type="match status" value="1"/>
</dbReference>
<dbReference type="InterPro" id="IPR004143">
    <property type="entry name" value="BPL_LPL_catalytic"/>
</dbReference>
<dbReference type="PANTHER" id="PTHR12835">
    <property type="entry name" value="BIOTIN PROTEIN LIGASE"/>
    <property type="match status" value="1"/>
</dbReference>
<name>A0ABY5Y5N6_9BACT</name>
<dbReference type="InterPro" id="IPR045864">
    <property type="entry name" value="aa-tRNA-synth_II/BPL/LPL"/>
</dbReference>
<keyword evidence="3" id="KW-1185">Reference proteome</keyword>
<evidence type="ECO:0000313" key="2">
    <source>
        <dbReference type="EMBL" id="UWX06518.1"/>
    </source>
</evidence>
<proteinExistence type="predicted"/>
<dbReference type="RefSeq" id="WP_334316130.1">
    <property type="nucleotide sequence ID" value="NZ_CP065938.1"/>
</dbReference>
<evidence type="ECO:0000313" key="3">
    <source>
        <dbReference type="Proteomes" id="UP001058120"/>
    </source>
</evidence>
<evidence type="ECO:0000259" key="1">
    <source>
        <dbReference type="Pfam" id="PF03099"/>
    </source>
</evidence>
<feature type="domain" description="BPL/LPL catalytic" evidence="1">
    <location>
        <begin position="64"/>
        <end position="173"/>
    </location>
</feature>
<sequence>MRNRKNTGKALCFVEPLFAQKHSAFFSEKCAGRQGDFFVFSSADGAGRHDTVGFNADFYLFDTVTSTLDKAHELSLQKEMNAFTTIICKNQTNGRGQLRRKWESLRNNLYTALVLPETYPFNTEAAAPAFGGLAAYALEKLGFDIALKWPNDLVQKSENGYEKIGGILLEQRNDCLVAGMGINLFSAPCDESLREDFFISAGKLKHFQNESNQKRFFAYADNSLLKSSGEKCADLLQYGEIKDENDNFTAILGFCFALVKQIKLCYEERVSSCNPGTWNALYKKYLAFSGETVLIKDALGKDAFCFGDIAGKIIGLGQEGELLLSSEHGLIRIVGGSITKFKG</sequence>
<gene>
    <name evidence="2" type="ORF">JBF11_04195</name>
</gene>
<dbReference type="Proteomes" id="UP001058120">
    <property type="component" value="Chromosome"/>
</dbReference>
<reference evidence="2" key="1">
    <citation type="submission" date="2020-12" db="EMBL/GenBank/DDBJ databases">
        <title>Taurinivorans muris gen. nov., sp. nov., fundamental and realized metabolic niche of a ubiquitous sulfidogenic bacterium in the murine intestine.</title>
        <authorList>
            <person name="Ye H."/>
            <person name="Hanson B.T."/>
            <person name="Loy A."/>
        </authorList>
    </citation>
    <scope>NUCLEOTIDE SEQUENCE</scope>
    <source>
        <strain evidence="2">LT0009</strain>
    </source>
</reference>
<organism evidence="2 3">
    <name type="scientific">Taurinivorans muris</name>
    <dbReference type="NCBI Taxonomy" id="2787751"/>
    <lineage>
        <taxon>Bacteria</taxon>
        <taxon>Pseudomonadati</taxon>
        <taxon>Thermodesulfobacteriota</taxon>
        <taxon>Desulfovibrionia</taxon>
        <taxon>Desulfovibrionales</taxon>
        <taxon>Desulfovibrionaceae</taxon>
        <taxon>Taurinivorans</taxon>
    </lineage>
</organism>
<dbReference type="Gene3D" id="3.30.930.10">
    <property type="entry name" value="Bira Bifunctional Protein, Domain 2"/>
    <property type="match status" value="1"/>
</dbReference>
<accession>A0ABY5Y5N6</accession>
<protein>
    <recommendedName>
        <fullName evidence="1">BPL/LPL catalytic domain-containing protein</fullName>
    </recommendedName>
</protein>
<dbReference type="SUPFAM" id="SSF55681">
    <property type="entry name" value="Class II aaRS and biotin synthetases"/>
    <property type="match status" value="1"/>
</dbReference>